<gene>
    <name evidence="2" type="ORF">U9M48_042121</name>
</gene>
<feature type="domain" description="Reverse transcriptase" evidence="1">
    <location>
        <begin position="41"/>
        <end position="319"/>
    </location>
</feature>
<proteinExistence type="predicted"/>
<evidence type="ECO:0000313" key="2">
    <source>
        <dbReference type="EMBL" id="WVZ96489.1"/>
    </source>
</evidence>
<name>A0AAQ3UW95_PASNO</name>
<dbReference type="SUPFAM" id="SSF56672">
    <property type="entry name" value="DNA/RNA polymerases"/>
    <property type="match status" value="1"/>
</dbReference>
<protein>
    <recommendedName>
        <fullName evidence="1">Reverse transcriptase domain-containing protein</fullName>
    </recommendedName>
</protein>
<evidence type="ECO:0000259" key="1">
    <source>
        <dbReference type="PROSITE" id="PS50878"/>
    </source>
</evidence>
<dbReference type="PROSITE" id="PS50878">
    <property type="entry name" value="RT_POL"/>
    <property type="match status" value="1"/>
</dbReference>
<sequence length="675" mass="78225">MFQMKHNTAPGPDGGTDGFPPEFYQVFWSVIKEDLMALFADFHRGTLPLHSLNFGTIILLPKSSDARQIQQYRPICLLNVSFKIFTKVGTNRVVNIAQRTIKPSQPAFLPGRNIMEGVVIVHETIHELHSRKKDGVMIKLDFEKAYDKVNWDFLQQTLRMKGFNPLWCKWVESFVQGGNVGIKVNDQLGNYFQTKKGLRQGDPMSSILFNIVVDMLAILVARAKEDGQIKGVVPHLVDDGLSILQYADDTIIFMDHDIEQGKNMKLLLCVFEQLSGLKINFHKSKIFCFGKAKDCKIQYYQLFGCKIGTYPFCYLGIPMHFRKLNNKDWKHIEDRFEKKLRGWKGKLLSVGGRLVLINPVLSSLPLSRFYWQNDEHKKKYRLLKWTTLCQPKDMGGLGIQNLDIQSKCLLSKWLFKLLNEDGLWQNLLRNKYRTNKTLSQVTKKAGDSHFWMGLMGIKDQFLDLGSFKQNSGTQIRFWEDVWLGNQSLKYLYPNLFNIVRKKHATVAEGLQKHSSFSVKSMYLHLVNTGVKVTQEIWQMKIPLKFKVFMYYLKQGVILTKYNLLRRIGVRIRLVVSVARLKPFITFSLSVSMPNSYGVLFIPECIEYVQQLFAGQFGSQGMRMFLTISNQNLFYRRTHWLRSWTALQRSEELKEQLIKACQSFESKAMEFFASHG</sequence>
<dbReference type="Pfam" id="PF00078">
    <property type="entry name" value="RVT_1"/>
    <property type="match status" value="1"/>
</dbReference>
<dbReference type="InterPro" id="IPR000477">
    <property type="entry name" value="RT_dom"/>
</dbReference>
<dbReference type="Proteomes" id="UP001341281">
    <property type="component" value="Chromosome 10"/>
</dbReference>
<dbReference type="CDD" id="cd01650">
    <property type="entry name" value="RT_nLTR_like"/>
    <property type="match status" value="1"/>
</dbReference>
<evidence type="ECO:0000313" key="3">
    <source>
        <dbReference type="Proteomes" id="UP001341281"/>
    </source>
</evidence>
<organism evidence="2 3">
    <name type="scientific">Paspalum notatum var. saurae</name>
    <dbReference type="NCBI Taxonomy" id="547442"/>
    <lineage>
        <taxon>Eukaryota</taxon>
        <taxon>Viridiplantae</taxon>
        <taxon>Streptophyta</taxon>
        <taxon>Embryophyta</taxon>
        <taxon>Tracheophyta</taxon>
        <taxon>Spermatophyta</taxon>
        <taxon>Magnoliopsida</taxon>
        <taxon>Liliopsida</taxon>
        <taxon>Poales</taxon>
        <taxon>Poaceae</taxon>
        <taxon>PACMAD clade</taxon>
        <taxon>Panicoideae</taxon>
        <taxon>Andropogonodae</taxon>
        <taxon>Paspaleae</taxon>
        <taxon>Paspalinae</taxon>
        <taxon>Paspalum</taxon>
    </lineage>
</organism>
<dbReference type="PANTHER" id="PTHR31635">
    <property type="entry name" value="REVERSE TRANSCRIPTASE DOMAIN-CONTAINING PROTEIN-RELATED"/>
    <property type="match status" value="1"/>
</dbReference>
<dbReference type="EMBL" id="CP144754">
    <property type="protein sequence ID" value="WVZ96489.1"/>
    <property type="molecule type" value="Genomic_DNA"/>
</dbReference>
<accession>A0AAQ3UW95</accession>
<dbReference type="PANTHER" id="PTHR31635:SF196">
    <property type="entry name" value="REVERSE TRANSCRIPTASE DOMAIN-CONTAINING PROTEIN-RELATED"/>
    <property type="match status" value="1"/>
</dbReference>
<keyword evidence="3" id="KW-1185">Reference proteome</keyword>
<reference evidence="2 3" key="1">
    <citation type="submission" date="2024-02" db="EMBL/GenBank/DDBJ databases">
        <title>High-quality chromosome-scale genome assembly of Pensacola bahiagrass (Paspalum notatum Flugge var. saurae).</title>
        <authorList>
            <person name="Vega J.M."/>
            <person name="Podio M."/>
            <person name="Orjuela J."/>
            <person name="Siena L.A."/>
            <person name="Pessino S.C."/>
            <person name="Combes M.C."/>
            <person name="Mariac C."/>
            <person name="Albertini E."/>
            <person name="Pupilli F."/>
            <person name="Ortiz J.P.A."/>
            <person name="Leblanc O."/>
        </authorList>
    </citation>
    <scope>NUCLEOTIDE SEQUENCE [LARGE SCALE GENOMIC DNA]</scope>
    <source>
        <strain evidence="2">R1</strain>
        <tissue evidence="2">Leaf</tissue>
    </source>
</reference>
<dbReference type="AlphaFoldDB" id="A0AAQ3UW95"/>
<dbReference type="InterPro" id="IPR043502">
    <property type="entry name" value="DNA/RNA_pol_sf"/>
</dbReference>